<keyword evidence="9" id="KW-1185">Reference proteome</keyword>
<comment type="similarity">
    <text evidence="2 4">Belongs to the TPP enzyme family.</text>
</comment>
<evidence type="ECO:0000256" key="3">
    <source>
        <dbReference type="ARBA" id="ARBA00023052"/>
    </source>
</evidence>
<keyword evidence="3 4" id="KW-0786">Thiamine pyrophosphate</keyword>
<dbReference type="GO" id="GO:0003984">
    <property type="term" value="F:acetolactate synthase activity"/>
    <property type="evidence" value="ECO:0007669"/>
    <property type="project" value="TreeGrafter"/>
</dbReference>
<dbReference type="CDD" id="cd00568">
    <property type="entry name" value="TPP_enzymes"/>
    <property type="match status" value="1"/>
</dbReference>
<comment type="cofactor">
    <cofactor evidence="1">
        <name>thiamine diphosphate</name>
        <dbReference type="ChEBI" id="CHEBI:58937"/>
    </cofactor>
</comment>
<dbReference type="Pfam" id="PF02776">
    <property type="entry name" value="TPP_enzyme_N"/>
    <property type="match status" value="1"/>
</dbReference>
<evidence type="ECO:0000256" key="1">
    <source>
        <dbReference type="ARBA" id="ARBA00001964"/>
    </source>
</evidence>
<dbReference type="InterPro" id="IPR029061">
    <property type="entry name" value="THDP-binding"/>
</dbReference>
<evidence type="ECO:0000259" key="5">
    <source>
        <dbReference type="Pfam" id="PF00205"/>
    </source>
</evidence>
<accession>A0A2T3NUM4</accession>
<reference evidence="8 9" key="1">
    <citation type="submission" date="2018-01" db="EMBL/GenBank/DDBJ databases">
        <title>Whole genome sequencing of Histamine producing bacteria.</title>
        <authorList>
            <person name="Butler K."/>
        </authorList>
    </citation>
    <scope>NUCLEOTIDE SEQUENCE [LARGE SCALE GENOMIC DNA]</scope>
    <source>
        <strain evidence="8 9">DSM 100436</strain>
    </source>
</reference>
<dbReference type="GO" id="GO:0005948">
    <property type="term" value="C:acetolactate synthase complex"/>
    <property type="evidence" value="ECO:0007669"/>
    <property type="project" value="TreeGrafter"/>
</dbReference>
<dbReference type="Pfam" id="PF02775">
    <property type="entry name" value="TPP_enzyme_C"/>
    <property type="match status" value="1"/>
</dbReference>
<dbReference type="AlphaFoldDB" id="A0A2T3NUM4"/>
<evidence type="ECO:0000256" key="4">
    <source>
        <dbReference type="RuleBase" id="RU362132"/>
    </source>
</evidence>
<gene>
    <name evidence="8" type="ORF">C9I98_10990</name>
</gene>
<dbReference type="PANTHER" id="PTHR18968">
    <property type="entry name" value="THIAMINE PYROPHOSPHATE ENZYMES"/>
    <property type="match status" value="1"/>
</dbReference>
<dbReference type="PANTHER" id="PTHR18968:SF13">
    <property type="entry name" value="ACETOLACTATE SYNTHASE CATALYTIC SUBUNIT, MITOCHONDRIAL"/>
    <property type="match status" value="1"/>
</dbReference>
<dbReference type="GO" id="GO:0000287">
    <property type="term" value="F:magnesium ion binding"/>
    <property type="evidence" value="ECO:0007669"/>
    <property type="project" value="InterPro"/>
</dbReference>
<dbReference type="Pfam" id="PF00205">
    <property type="entry name" value="TPP_enzyme_M"/>
    <property type="match status" value="1"/>
</dbReference>
<dbReference type="InterPro" id="IPR000399">
    <property type="entry name" value="TPP-bd_CS"/>
</dbReference>
<dbReference type="InterPro" id="IPR011766">
    <property type="entry name" value="TPP_enzyme_TPP-bd"/>
</dbReference>
<dbReference type="GO" id="GO:0009097">
    <property type="term" value="P:isoleucine biosynthetic process"/>
    <property type="evidence" value="ECO:0007669"/>
    <property type="project" value="TreeGrafter"/>
</dbReference>
<dbReference type="Gene3D" id="3.40.50.1220">
    <property type="entry name" value="TPP-binding domain"/>
    <property type="match status" value="1"/>
</dbReference>
<evidence type="ECO:0000259" key="7">
    <source>
        <dbReference type="Pfam" id="PF02776"/>
    </source>
</evidence>
<comment type="caution">
    <text evidence="8">The sequence shown here is derived from an EMBL/GenBank/DDBJ whole genome shotgun (WGS) entry which is preliminary data.</text>
</comment>
<dbReference type="InterPro" id="IPR012001">
    <property type="entry name" value="Thiamin_PyroP_enz_TPP-bd_dom"/>
</dbReference>
<dbReference type="EMBL" id="PYMA01000005">
    <property type="protein sequence ID" value="PSW19973.1"/>
    <property type="molecule type" value="Genomic_DNA"/>
</dbReference>
<proteinExistence type="inferred from homology"/>
<evidence type="ECO:0000313" key="9">
    <source>
        <dbReference type="Proteomes" id="UP000241771"/>
    </source>
</evidence>
<sequence>MEKPEQSNEQTVETSTARYVLDTIHKQGVDHIFMVPGGVVDPFLDEFGTTDKDVKAIVAANEAGAAYMADGYARASGKFGVCMGIGGPGIANMVGPLAAAYADGSPILTLAGEVPTEWDGRGGFQDASAAGLNDIGFLSQVTELALEIPQSQMVPHMLDTAMRKMLGRDQRPVSLSFPKQIQTESIQYTPSLHKCIQCENISPRAIDLSAASKLIKGMVTSCLSNQTNITILAGSGAVRSEASDALLAFAEKYHIPVATTLKAKGVFPEDHPLSLGVFGYAGTQHSTLALLNSDKSNPNCPNQGIADNHVLIVLGSSLNQRDTMRWDEHLKPENGIYQADVNISAFSKNYPIDYAINSDIKTLLEWLLADEQSEELKPVSETVSARQAWLGTIKDRSRFYDSENTLSNAIPMHPARVIHELQQLMPKETMIIGDSGAHRAFAGHYWQSQAPREYLTATALAPMGWAIPAGIGAKVAQPHKTSVVITGDGCMLMNGIEIQSAARNNIPLIVVVINNSALGNVYLRAKTPIAKQLTSLNRHNWADFSKSLGGDGEVVEDPSKLAAAFDRALAAKGPFVIDARCDPKYPTPINPWRTANEHPNWAEDQS</sequence>
<dbReference type="PROSITE" id="PS00187">
    <property type="entry name" value="TPP_ENZYMES"/>
    <property type="match status" value="1"/>
</dbReference>
<dbReference type="CDD" id="cd07035">
    <property type="entry name" value="TPP_PYR_POX_like"/>
    <property type="match status" value="1"/>
</dbReference>
<dbReference type="InterPro" id="IPR029035">
    <property type="entry name" value="DHS-like_NAD/FAD-binding_dom"/>
</dbReference>
<dbReference type="Gene3D" id="3.40.50.970">
    <property type="match status" value="2"/>
</dbReference>
<dbReference type="SUPFAM" id="SSF52467">
    <property type="entry name" value="DHS-like NAD/FAD-binding domain"/>
    <property type="match status" value="1"/>
</dbReference>
<dbReference type="GO" id="GO:0009099">
    <property type="term" value="P:L-valine biosynthetic process"/>
    <property type="evidence" value="ECO:0007669"/>
    <property type="project" value="TreeGrafter"/>
</dbReference>
<organism evidence="8 9">
    <name type="scientific">Photobacterium sanctipauli</name>
    <dbReference type="NCBI Taxonomy" id="1342794"/>
    <lineage>
        <taxon>Bacteria</taxon>
        <taxon>Pseudomonadati</taxon>
        <taxon>Pseudomonadota</taxon>
        <taxon>Gammaproteobacteria</taxon>
        <taxon>Vibrionales</taxon>
        <taxon>Vibrionaceae</taxon>
        <taxon>Photobacterium</taxon>
    </lineage>
</organism>
<dbReference type="InterPro" id="IPR012000">
    <property type="entry name" value="Thiamin_PyroP_enz_cen_dom"/>
</dbReference>
<evidence type="ECO:0000313" key="8">
    <source>
        <dbReference type="EMBL" id="PSW19973.1"/>
    </source>
</evidence>
<feature type="domain" description="Thiamine pyrophosphate enzyme central" evidence="5">
    <location>
        <begin position="221"/>
        <end position="294"/>
    </location>
</feature>
<feature type="domain" description="Thiamine pyrophosphate enzyme N-terminal TPP-binding" evidence="7">
    <location>
        <begin position="16"/>
        <end position="126"/>
    </location>
</feature>
<name>A0A2T3NUM4_9GAMM</name>
<evidence type="ECO:0000259" key="6">
    <source>
        <dbReference type="Pfam" id="PF02775"/>
    </source>
</evidence>
<feature type="domain" description="Thiamine pyrophosphate enzyme TPP-binding" evidence="6">
    <location>
        <begin position="434"/>
        <end position="578"/>
    </location>
</feature>
<dbReference type="GO" id="GO:0050660">
    <property type="term" value="F:flavin adenine dinucleotide binding"/>
    <property type="evidence" value="ECO:0007669"/>
    <property type="project" value="TreeGrafter"/>
</dbReference>
<dbReference type="RefSeq" id="WP_107271962.1">
    <property type="nucleotide sequence ID" value="NZ_PYMA01000005.1"/>
</dbReference>
<dbReference type="InterPro" id="IPR045229">
    <property type="entry name" value="TPP_enz"/>
</dbReference>
<protein>
    <submittedName>
        <fullName evidence="8">Thiamine pyrophosphate-binding protein</fullName>
    </submittedName>
</protein>
<dbReference type="SUPFAM" id="SSF52518">
    <property type="entry name" value="Thiamin diphosphate-binding fold (THDP-binding)"/>
    <property type="match status" value="2"/>
</dbReference>
<dbReference type="GO" id="GO:0030976">
    <property type="term" value="F:thiamine pyrophosphate binding"/>
    <property type="evidence" value="ECO:0007669"/>
    <property type="project" value="InterPro"/>
</dbReference>
<dbReference type="Proteomes" id="UP000241771">
    <property type="component" value="Unassembled WGS sequence"/>
</dbReference>
<evidence type="ECO:0000256" key="2">
    <source>
        <dbReference type="ARBA" id="ARBA00007812"/>
    </source>
</evidence>